<dbReference type="GO" id="GO:0071555">
    <property type="term" value="P:cell wall organization"/>
    <property type="evidence" value="ECO:0007669"/>
    <property type="project" value="UniProtKB-KW"/>
</dbReference>
<dbReference type="NCBIfam" id="TIGR00350">
    <property type="entry name" value="lytR_cpsA_psr"/>
    <property type="match status" value="1"/>
</dbReference>
<evidence type="ECO:0000256" key="2">
    <source>
        <dbReference type="ARBA" id="ARBA00022692"/>
    </source>
</evidence>
<dbReference type="InterPro" id="IPR050922">
    <property type="entry name" value="LytR/CpsA/Psr_CW_biosynth"/>
</dbReference>
<keyword evidence="8" id="KW-1185">Reference proteome</keyword>
<dbReference type="AlphaFoldDB" id="A0A2X4WZ37"/>
<dbReference type="Pfam" id="PF03816">
    <property type="entry name" value="LytR_cpsA_psr"/>
    <property type="match status" value="1"/>
</dbReference>
<dbReference type="PANTHER" id="PTHR33392:SF3">
    <property type="entry name" value="POLYISOPRENYL-TEICHOIC ACID--PEPTIDOGLYCAN TEICHOIC ACID TRANSFERASE TAGT"/>
    <property type="match status" value="1"/>
</dbReference>
<evidence type="ECO:0000256" key="5">
    <source>
        <dbReference type="SAM" id="Phobius"/>
    </source>
</evidence>
<comment type="similarity">
    <text evidence="1">Belongs to the LytR/CpsA/Psr (LCP) family.</text>
</comment>
<proteinExistence type="inferred from homology"/>
<sequence length="346" mass="38909">MGRQQFTINKKKRRRGRIFWFIVFPILLVAGIGLSYGTYLFKKAETMMGDSYYEDRDGKSDLRDKKVNPKIDDVSILFIGIDESSKRSQGDNTRSDALMLATLNEKEKSVKLVTIPRDSYVFIREVGYSTKINHAHSFGGPRATIETVEDLLDIPVDYYVRLDFEAFMEIVDALGGIDIEVPYAFSEQDSKDKANAISLEEGMQRLNGEEALALARTRKLDSDIERGKRQQEIMKSIMKKAASGTSVLKYGQVIDAIGSNMRTNMTFDEIKAFIDYGVSGNLDIETMTIAGEDVYIPNSSGQRVYYWQLDDTSLEEIKASLKQHLNVASEDGPIKTADPGIPVTEE</sequence>
<keyword evidence="5" id="KW-0472">Membrane</keyword>
<evidence type="ECO:0000256" key="4">
    <source>
        <dbReference type="ARBA" id="ARBA00022989"/>
    </source>
</evidence>
<dbReference type="RefSeq" id="WP_066144182.1">
    <property type="nucleotide sequence ID" value="NZ_CBCSGM010000004.1"/>
</dbReference>
<accession>A0A2X4WZ37</accession>
<feature type="domain" description="Cell envelope-related transcriptional attenuator" evidence="6">
    <location>
        <begin position="94"/>
        <end position="242"/>
    </location>
</feature>
<dbReference type="STRING" id="1348624.GCA_001591545_03096"/>
<dbReference type="Gene3D" id="3.40.630.190">
    <property type="entry name" value="LCP protein"/>
    <property type="match status" value="1"/>
</dbReference>
<protein>
    <submittedName>
        <fullName evidence="7">Membrane bound transcriptional regulator</fullName>
    </submittedName>
</protein>
<dbReference type="Proteomes" id="UP000249134">
    <property type="component" value="Chromosome 1"/>
</dbReference>
<evidence type="ECO:0000313" key="7">
    <source>
        <dbReference type="EMBL" id="SQI62960.1"/>
    </source>
</evidence>
<evidence type="ECO:0000256" key="3">
    <source>
        <dbReference type="ARBA" id="ARBA00022968"/>
    </source>
</evidence>
<feature type="transmembrane region" description="Helical" evidence="5">
    <location>
        <begin position="18"/>
        <end position="41"/>
    </location>
</feature>
<dbReference type="KEGG" id="blen:NCTC4824_03838"/>
<dbReference type="EMBL" id="LS483476">
    <property type="protein sequence ID" value="SQI62960.1"/>
    <property type="molecule type" value="Genomic_DNA"/>
</dbReference>
<reference evidence="7 8" key="1">
    <citation type="submission" date="2018-06" db="EMBL/GenBank/DDBJ databases">
        <authorList>
            <consortium name="Pathogen Informatics"/>
            <person name="Doyle S."/>
        </authorList>
    </citation>
    <scope>NUCLEOTIDE SEQUENCE [LARGE SCALE GENOMIC DNA]</scope>
    <source>
        <strain evidence="7 8">NCTC4824</strain>
    </source>
</reference>
<keyword evidence="4 5" id="KW-1133">Transmembrane helix</keyword>
<keyword evidence="2 5" id="KW-0812">Transmembrane</keyword>
<dbReference type="PANTHER" id="PTHR33392">
    <property type="entry name" value="POLYISOPRENYL-TEICHOIC ACID--PEPTIDOGLYCAN TEICHOIC ACID TRANSFERASE TAGU"/>
    <property type="match status" value="1"/>
</dbReference>
<organism evidence="7 8">
    <name type="scientific">Lederbergia lenta</name>
    <name type="common">Bacillus lentus</name>
    <dbReference type="NCBI Taxonomy" id="1467"/>
    <lineage>
        <taxon>Bacteria</taxon>
        <taxon>Bacillati</taxon>
        <taxon>Bacillota</taxon>
        <taxon>Bacilli</taxon>
        <taxon>Bacillales</taxon>
        <taxon>Bacillaceae</taxon>
        <taxon>Lederbergia</taxon>
    </lineage>
</organism>
<evidence type="ECO:0000313" key="8">
    <source>
        <dbReference type="Proteomes" id="UP000249134"/>
    </source>
</evidence>
<evidence type="ECO:0000259" key="6">
    <source>
        <dbReference type="Pfam" id="PF03816"/>
    </source>
</evidence>
<keyword evidence="3" id="KW-0735">Signal-anchor</keyword>
<gene>
    <name evidence="7" type="primary">ywtF</name>
    <name evidence="7" type="ORF">NCTC4824_03838</name>
</gene>
<name>A0A2X4WZ37_LEDLE</name>
<evidence type="ECO:0000256" key="1">
    <source>
        <dbReference type="ARBA" id="ARBA00006068"/>
    </source>
</evidence>
<dbReference type="InterPro" id="IPR004474">
    <property type="entry name" value="LytR_CpsA_psr"/>
</dbReference>